<dbReference type="Gene3D" id="1.10.10.1130">
    <property type="entry name" value="Uncharacterised protein PF10982, DUF2789"/>
    <property type="match status" value="1"/>
</dbReference>
<dbReference type="Proteomes" id="UP000198525">
    <property type="component" value="Unassembled WGS sequence"/>
</dbReference>
<reference evidence="1 2" key="1">
    <citation type="submission" date="2016-10" db="EMBL/GenBank/DDBJ databases">
        <authorList>
            <person name="de Groot N.N."/>
        </authorList>
    </citation>
    <scope>NUCLEOTIDE SEQUENCE [LARGE SCALE GENOMIC DNA]</scope>
    <source>
        <strain evidence="1 2">CGMCC 1.6133</strain>
    </source>
</reference>
<proteinExistence type="predicted"/>
<dbReference type="InterPro" id="IPR038086">
    <property type="entry name" value="DUF2789_sf"/>
</dbReference>
<dbReference type="OrthoDB" id="5828847at2"/>
<gene>
    <name evidence="1" type="ORF">SAMN04487954_108161</name>
</gene>
<evidence type="ECO:0008006" key="3">
    <source>
        <dbReference type="Google" id="ProtNLM"/>
    </source>
</evidence>
<evidence type="ECO:0000313" key="2">
    <source>
        <dbReference type="Proteomes" id="UP000198525"/>
    </source>
</evidence>
<dbReference type="RefSeq" id="WP_089686224.1">
    <property type="nucleotide sequence ID" value="NZ_FNES01000008.1"/>
</dbReference>
<keyword evidence="2" id="KW-1185">Reference proteome</keyword>
<dbReference type="AlphaFoldDB" id="A0A1G8X0P0"/>
<dbReference type="InterPro" id="IPR021250">
    <property type="entry name" value="DUF2789"/>
</dbReference>
<dbReference type="EMBL" id="FNES01000008">
    <property type="protein sequence ID" value="SDJ84209.1"/>
    <property type="molecule type" value="Genomic_DNA"/>
</dbReference>
<dbReference type="Pfam" id="PF10982">
    <property type="entry name" value="DUF2789"/>
    <property type="match status" value="1"/>
</dbReference>
<name>A0A1G8X0P0_9GAMM</name>
<dbReference type="STRING" id="376427.SAMN04487954_108161"/>
<protein>
    <recommendedName>
        <fullName evidence="3">DUF2789 domain-containing protein</fullName>
    </recommendedName>
</protein>
<evidence type="ECO:0000313" key="1">
    <source>
        <dbReference type="EMBL" id="SDJ84209.1"/>
    </source>
</evidence>
<accession>A0A1G8X0P0</accession>
<sequence>MEHPVHPFTELFEQLGLPADEASIKAFIERHAPLSREIPLHQAPFWNEAQSEFLHEALDEDADWAEVVDHLDASLRKG</sequence>
<organism evidence="1 2">
    <name type="scientific">Billgrantia gudaonensis</name>
    <dbReference type="NCBI Taxonomy" id="376427"/>
    <lineage>
        <taxon>Bacteria</taxon>
        <taxon>Pseudomonadati</taxon>
        <taxon>Pseudomonadota</taxon>
        <taxon>Gammaproteobacteria</taxon>
        <taxon>Oceanospirillales</taxon>
        <taxon>Halomonadaceae</taxon>
        <taxon>Billgrantia</taxon>
    </lineage>
</organism>